<evidence type="ECO:0000256" key="3">
    <source>
        <dbReference type="RuleBase" id="RU361268"/>
    </source>
</evidence>
<proteinExistence type="inferred from homology"/>
<keyword evidence="5" id="KW-1185">Reference proteome</keyword>
<dbReference type="PANTHER" id="PTHR11740:SF39">
    <property type="entry name" value="CASEIN KINASE II SUBUNIT BETA"/>
    <property type="match status" value="1"/>
</dbReference>
<dbReference type="EMBL" id="LSSL01002350">
    <property type="protein sequence ID" value="OLY81557.1"/>
    <property type="molecule type" value="Genomic_DNA"/>
</dbReference>
<dbReference type="Proteomes" id="UP000187455">
    <property type="component" value="Unassembled WGS sequence"/>
</dbReference>
<dbReference type="SUPFAM" id="SSF57798">
    <property type="entry name" value="Casein kinase II beta subunit"/>
    <property type="match status" value="1"/>
</dbReference>
<comment type="subunit">
    <text evidence="3">Tetramer of two alpha and two beta subunits.</text>
</comment>
<organism evidence="4 5">
    <name type="scientific">Smittium mucronatum</name>
    <dbReference type="NCBI Taxonomy" id="133383"/>
    <lineage>
        <taxon>Eukaryota</taxon>
        <taxon>Fungi</taxon>
        <taxon>Fungi incertae sedis</taxon>
        <taxon>Zoopagomycota</taxon>
        <taxon>Kickxellomycotina</taxon>
        <taxon>Harpellomycetes</taxon>
        <taxon>Harpellales</taxon>
        <taxon>Legeriomycetaceae</taxon>
        <taxon>Smittium</taxon>
    </lineage>
</organism>
<dbReference type="InterPro" id="IPR000704">
    <property type="entry name" value="Casein_kinase_II_reg-sub"/>
</dbReference>
<dbReference type="STRING" id="133383.A0A1R0GXD7"/>
<dbReference type="Gene3D" id="1.10.1820.10">
    <property type="entry name" value="protein kinase ck2 holoenzyme, chain C, domain 1"/>
    <property type="match status" value="1"/>
</dbReference>
<keyword evidence="4" id="KW-0808">Transferase</keyword>
<reference evidence="4 5" key="1">
    <citation type="journal article" date="2016" name="Mol. Biol. Evol.">
        <title>Genome-Wide Survey of Gut Fungi (Harpellales) Reveals the First Horizontally Transferred Ubiquitin Gene from a Mosquito Host.</title>
        <authorList>
            <person name="Wang Y."/>
            <person name="White M.M."/>
            <person name="Kvist S."/>
            <person name="Moncalvo J.M."/>
        </authorList>
    </citation>
    <scope>NUCLEOTIDE SEQUENCE [LARGE SCALE GENOMIC DNA]</scope>
    <source>
        <strain evidence="4 5">ALG-7-W6</strain>
    </source>
</reference>
<comment type="function">
    <text evidence="2 3">Regulatory subunit of casein kinase II/CK2. As part of the kinase complex regulates the basal catalytic activity of the alpha subunit a constitutively active serine/threonine-protein kinase that phosphorylates a large number of substrates containing acidic residues C-terminal to the phosphorylated serine or threonine.</text>
</comment>
<protein>
    <recommendedName>
        <fullName evidence="3">Casein kinase II subunit beta</fullName>
        <shortName evidence="3">CK II beta</shortName>
    </recommendedName>
</protein>
<dbReference type="GO" id="GO:0019887">
    <property type="term" value="F:protein kinase regulator activity"/>
    <property type="evidence" value="ECO:0007669"/>
    <property type="project" value="InterPro"/>
</dbReference>
<accession>A0A1R0GXD7</accession>
<name>A0A1R0GXD7_9FUNG</name>
<dbReference type="SMART" id="SM01085">
    <property type="entry name" value="CK_II_beta"/>
    <property type="match status" value="1"/>
</dbReference>
<evidence type="ECO:0000313" key="5">
    <source>
        <dbReference type="Proteomes" id="UP000187455"/>
    </source>
</evidence>
<comment type="caution">
    <text evidence="4">The sequence shown here is derived from an EMBL/GenBank/DDBJ whole genome shotgun (WGS) entry which is preliminary data.</text>
</comment>
<dbReference type="Pfam" id="PF01214">
    <property type="entry name" value="CK_II_beta"/>
    <property type="match status" value="1"/>
</dbReference>
<dbReference type="PANTHER" id="PTHR11740">
    <property type="entry name" value="CASEIN KINASE II SUBUNIT BETA"/>
    <property type="match status" value="1"/>
</dbReference>
<keyword evidence="4" id="KW-0418">Kinase</keyword>
<gene>
    <name evidence="4" type="ORF">AYI68_g4336</name>
</gene>
<comment type="similarity">
    <text evidence="1 3">Belongs to the casein kinase 2 subunit beta family.</text>
</comment>
<dbReference type="AlphaFoldDB" id="A0A1R0GXD7"/>
<dbReference type="PRINTS" id="PR00472">
    <property type="entry name" value="CASNKINASEII"/>
</dbReference>
<evidence type="ECO:0000256" key="1">
    <source>
        <dbReference type="ARBA" id="ARBA00006941"/>
    </source>
</evidence>
<dbReference type="InterPro" id="IPR035991">
    <property type="entry name" value="Casein_kinase_II_beta-like"/>
</dbReference>
<dbReference type="OrthoDB" id="3971593at2759"/>
<dbReference type="GO" id="GO:0016301">
    <property type="term" value="F:kinase activity"/>
    <property type="evidence" value="ECO:0007669"/>
    <property type="project" value="UniProtKB-KW"/>
</dbReference>
<sequence>MNSENNLDAASTSDSEEEYCKYWINWFLNAKGNEFFCDIDEEYILDRFNLTGLPAEVPHFQQAMELITDELGILLLI</sequence>
<dbReference type="GO" id="GO:0005737">
    <property type="term" value="C:cytoplasm"/>
    <property type="evidence" value="ECO:0007669"/>
    <property type="project" value="TreeGrafter"/>
</dbReference>
<dbReference type="InterPro" id="IPR016149">
    <property type="entry name" value="Casein_kin_II_reg-sub_N"/>
</dbReference>
<dbReference type="GO" id="GO:0005956">
    <property type="term" value="C:protein kinase CK2 complex"/>
    <property type="evidence" value="ECO:0007669"/>
    <property type="project" value="UniProtKB-UniRule"/>
</dbReference>
<dbReference type="GO" id="GO:0006359">
    <property type="term" value="P:regulation of transcription by RNA polymerase III"/>
    <property type="evidence" value="ECO:0007669"/>
    <property type="project" value="TreeGrafter"/>
</dbReference>
<dbReference type="GO" id="GO:0034456">
    <property type="term" value="C:UTP-C complex"/>
    <property type="evidence" value="ECO:0007669"/>
    <property type="project" value="TreeGrafter"/>
</dbReference>
<evidence type="ECO:0000313" key="4">
    <source>
        <dbReference type="EMBL" id="OLY81557.1"/>
    </source>
</evidence>
<evidence type="ECO:0000256" key="2">
    <source>
        <dbReference type="ARBA" id="ARBA00045899"/>
    </source>
</evidence>